<gene>
    <name evidence="2" type="ORF">B5J94_02355</name>
</gene>
<dbReference type="InterPro" id="IPR005502">
    <property type="entry name" value="Ribosyl_crysJ1"/>
</dbReference>
<comment type="caution">
    <text evidence="2">The sequence shown here is derived from an EMBL/GenBank/DDBJ whole genome shotgun (WGS) entry which is preliminary data.</text>
</comment>
<dbReference type="PANTHER" id="PTHR16222">
    <property type="entry name" value="ADP-RIBOSYLGLYCOHYDROLASE"/>
    <property type="match status" value="1"/>
</dbReference>
<dbReference type="InterPro" id="IPR036705">
    <property type="entry name" value="Ribosyl_crysJ1_sf"/>
</dbReference>
<keyword evidence="1" id="KW-0460">Magnesium</keyword>
<dbReference type="GO" id="GO:0016787">
    <property type="term" value="F:hydrolase activity"/>
    <property type="evidence" value="ECO:0007669"/>
    <property type="project" value="UniProtKB-KW"/>
</dbReference>
<accession>A0A1V4H165</accession>
<keyword evidence="1" id="KW-0479">Metal-binding</keyword>
<dbReference type="AlphaFoldDB" id="A0A1V4H165"/>
<feature type="binding site" evidence="1">
    <location>
        <position position="253"/>
    </location>
    <ligand>
        <name>Mg(2+)</name>
        <dbReference type="ChEBI" id="CHEBI:18420"/>
        <label>1</label>
    </ligand>
</feature>
<dbReference type="RefSeq" id="WP_062501079.1">
    <property type="nucleotide sequence ID" value="NZ_MXAN01000012.1"/>
</dbReference>
<feature type="binding site" evidence="1">
    <location>
        <position position="52"/>
    </location>
    <ligand>
        <name>Mg(2+)</name>
        <dbReference type="ChEBI" id="CHEBI:18420"/>
        <label>1</label>
    </ligand>
</feature>
<comment type="cofactor">
    <cofactor evidence="1">
        <name>Mg(2+)</name>
        <dbReference type="ChEBI" id="CHEBI:18420"/>
    </cofactor>
    <text evidence="1">Binds 2 magnesium ions per subunit.</text>
</comment>
<sequence>MNKLNKSQGSLLGLAIGDAVGTTAEFKPRGTFSPVTDMVGGGVFGLKKGQWTDDTSMALCLADSLIACNGFDPKDQMARYLRWYKQGENSVTGECFDIGMATANALRSFQSTSNAYAGSTHELSSGNGSLMRLAPVPIFYHDDLQKCVYYSHESSKTTHGSPDCLSACAYFGEVLYHALNGATDKDKLLTPTSNYAFSPKVQAVINGSFKTKIRDEIFGTGYVVDSLEASLWAFYHTDNFKEAILQVVNLGDDADTTGAITGQIAGAYYGLDGIPSDWVRDVSWRERILGLAEKLI</sequence>
<name>A0A1V4H165_MORLA</name>
<feature type="binding site" evidence="1">
    <location>
        <position position="255"/>
    </location>
    <ligand>
        <name>Mg(2+)</name>
        <dbReference type="ChEBI" id="CHEBI:18420"/>
        <label>1</label>
    </ligand>
</feature>
<proteinExistence type="predicted"/>
<keyword evidence="2" id="KW-0378">Hydrolase</keyword>
<feature type="binding site" evidence="1">
    <location>
        <position position="53"/>
    </location>
    <ligand>
        <name>Mg(2+)</name>
        <dbReference type="ChEBI" id="CHEBI:18420"/>
        <label>1</label>
    </ligand>
</feature>
<dbReference type="Proteomes" id="UP000191025">
    <property type="component" value="Unassembled WGS sequence"/>
</dbReference>
<evidence type="ECO:0000313" key="3">
    <source>
        <dbReference type="Proteomes" id="UP000191025"/>
    </source>
</evidence>
<dbReference type="InterPro" id="IPR050792">
    <property type="entry name" value="ADP-ribosylglycohydrolase"/>
</dbReference>
<feature type="binding site" evidence="1">
    <location>
        <position position="256"/>
    </location>
    <ligand>
        <name>Mg(2+)</name>
        <dbReference type="ChEBI" id="CHEBI:18420"/>
        <label>1</label>
    </ligand>
</feature>
<feature type="binding site" evidence="1">
    <location>
        <position position="54"/>
    </location>
    <ligand>
        <name>Mg(2+)</name>
        <dbReference type="ChEBI" id="CHEBI:18420"/>
        <label>1</label>
    </ligand>
</feature>
<evidence type="ECO:0000256" key="1">
    <source>
        <dbReference type="PIRSR" id="PIRSR605502-1"/>
    </source>
</evidence>
<reference evidence="3" key="1">
    <citation type="submission" date="2017-03" db="EMBL/GenBank/DDBJ databases">
        <title>Draft genome sequence of Moraxella equi CCUG 4950T type strain.</title>
        <authorList>
            <person name="Salva-Serra F."/>
            <person name="Engstrom-Jakobsson H."/>
            <person name="Thorell K."/>
            <person name="Jaen-Luchoro D."/>
            <person name="Gonzales-Siles L."/>
            <person name="Karlsson R."/>
            <person name="Yazdan S."/>
            <person name="Boulund F."/>
            <person name="Johnning A."/>
            <person name="Engstrand L."/>
            <person name="Kristiansson E."/>
            <person name="Moore E."/>
        </authorList>
    </citation>
    <scope>NUCLEOTIDE SEQUENCE [LARGE SCALE GENOMIC DNA]</scope>
    <source>
        <strain evidence="3">CCUG 4441</strain>
    </source>
</reference>
<dbReference type="SUPFAM" id="SSF101478">
    <property type="entry name" value="ADP-ribosylglycohydrolase"/>
    <property type="match status" value="1"/>
</dbReference>
<dbReference type="EMBL" id="MXAN01000012">
    <property type="protein sequence ID" value="OPH38652.1"/>
    <property type="molecule type" value="Genomic_DNA"/>
</dbReference>
<dbReference type="GO" id="GO:0046872">
    <property type="term" value="F:metal ion binding"/>
    <property type="evidence" value="ECO:0007669"/>
    <property type="project" value="UniProtKB-KW"/>
</dbReference>
<protein>
    <submittedName>
        <fullName evidence="2">ADP-ribosylglycohydrolase</fullName>
    </submittedName>
</protein>
<dbReference type="PANTHER" id="PTHR16222:SF12">
    <property type="entry name" value="ADP-RIBOSYLGLYCOHYDROLASE-RELATED"/>
    <property type="match status" value="1"/>
</dbReference>
<organism evidence="2 3">
    <name type="scientific">Moraxella lacunata</name>
    <dbReference type="NCBI Taxonomy" id="477"/>
    <lineage>
        <taxon>Bacteria</taxon>
        <taxon>Pseudomonadati</taxon>
        <taxon>Pseudomonadota</taxon>
        <taxon>Gammaproteobacteria</taxon>
        <taxon>Moraxellales</taxon>
        <taxon>Moraxellaceae</taxon>
        <taxon>Moraxella</taxon>
    </lineage>
</organism>
<dbReference type="Pfam" id="PF03747">
    <property type="entry name" value="ADP_ribosyl_GH"/>
    <property type="match status" value="1"/>
</dbReference>
<evidence type="ECO:0000313" key="2">
    <source>
        <dbReference type="EMBL" id="OPH38652.1"/>
    </source>
</evidence>
<dbReference type="Gene3D" id="1.10.4080.10">
    <property type="entry name" value="ADP-ribosylation/Crystallin J1"/>
    <property type="match status" value="1"/>
</dbReference>